<protein>
    <recommendedName>
        <fullName evidence="4">Secreted protein</fullName>
    </recommendedName>
</protein>
<evidence type="ECO:0000313" key="3">
    <source>
        <dbReference type="Proteomes" id="UP001303046"/>
    </source>
</evidence>
<feature type="chain" id="PRO_5046616444" description="Secreted protein" evidence="1">
    <location>
        <begin position="21"/>
        <end position="148"/>
    </location>
</feature>
<evidence type="ECO:0000313" key="2">
    <source>
        <dbReference type="EMBL" id="KAK6752597.1"/>
    </source>
</evidence>
<gene>
    <name evidence="2" type="primary">Necator_chrIV.g17096</name>
    <name evidence="2" type="ORF">RB195_003798</name>
</gene>
<comment type="caution">
    <text evidence="2">The sequence shown here is derived from an EMBL/GenBank/DDBJ whole genome shotgun (WGS) entry which is preliminary data.</text>
</comment>
<name>A0ABR1DQ88_NECAM</name>
<evidence type="ECO:0008006" key="4">
    <source>
        <dbReference type="Google" id="ProtNLM"/>
    </source>
</evidence>
<keyword evidence="3" id="KW-1185">Reference proteome</keyword>
<sequence length="148" mass="16547">MNFLLHLVVAIFCCFRSCFRMIERSHRGFGHISCSSVCDIVKIGGRLAKLWPSSVIVPTLVSAFVLLTQETHQVDTTSTSTLGSATRRIHALGLLQPLGAQLVPNLIRMDSWYRTRMGDYIRIGCDHMARQHSGICERIPSKSKSVCE</sequence>
<keyword evidence="1" id="KW-0732">Signal</keyword>
<feature type="signal peptide" evidence="1">
    <location>
        <begin position="1"/>
        <end position="20"/>
    </location>
</feature>
<reference evidence="2 3" key="1">
    <citation type="submission" date="2023-08" db="EMBL/GenBank/DDBJ databases">
        <title>A Necator americanus chromosomal reference genome.</title>
        <authorList>
            <person name="Ilik V."/>
            <person name="Petrzelkova K.J."/>
            <person name="Pardy F."/>
            <person name="Fuh T."/>
            <person name="Niatou-Singa F.S."/>
            <person name="Gouil Q."/>
            <person name="Baker L."/>
            <person name="Ritchie M.E."/>
            <person name="Jex A.R."/>
            <person name="Gazzola D."/>
            <person name="Li H."/>
            <person name="Toshio Fujiwara R."/>
            <person name="Zhan B."/>
            <person name="Aroian R.V."/>
            <person name="Pafco B."/>
            <person name="Schwarz E.M."/>
        </authorList>
    </citation>
    <scope>NUCLEOTIDE SEQUENCE [LARGE SCALE GENOMIC DNA]</scope>
    <source>
        <strain evidence="2 3">Aroian</strain>
        <tissue evidence="2">Whole animal</tissue>
    </source>
</reference>
<organism evidence="2 3">
    <name type="scientific">Necator americanus</name>
    <name type="common">Human hookworm</name>
    <dbReference type="NCBI Taxonomy" id="51031"/>
    <lineage>
        <taxon>Eukaryota</taxon>
        <taxon>Metazoa</taxon>
        <taxon>Ecdysozoa</taxon>
        <taxon>Nematoda</taxon>
        <taxon>Chromadorea</taxon>
        <taxon>Rhabditida</taxon>
        <taxon>Rhabditina</taxon>
        <taxon>Rhabditomorpha</taxon>
        <taxon>Strongyloidea</taxon>
        <taxon>Ancylostomatidae</taxon>
        <taxon>Bunostominae</taxon>
        <taxon>Necator</taxon>
    </lineage>
</organism>
<proteinExistence type="predicted"/>
<dbReference type="EMBL" id="JAVFWL010000004">
    <property type="protein sequence ID" value="KAK6752597.1"/>
    <property type="molecule type" value="Genomic_DNA"/>
</dbReference>
<accession>A0ABR1DQ88</accession>
<evidence type="ECO:0000256" key="1">
    <source>
        <dbReference type="SAM" id="SignalP"/>
    </source>
</evidence>
<dbReference type="Proteomes" id="UP001303046">
    <property type="component" value="Unassembled WGS sequence"/>
</dbReference>